<keyword evidence="10" id="KW-1133">Transmembrane helix</keyword>
<keyword evidence="10" id="KW-0472">Membrane</keyword>
<dbReference type="Pfam" id="PF00067">
    <property type="entry name" value="p450"/>
    <property type="match status" value="1"/>
</dbReference>
<dbReference type="PRINTS" id="PR00463">
    <property type="entry name" value="EP450I"/>
</dbReference>
<dbReference type="GeneID" id="105129580"/>
<dbReference type="Proteomes" id="UP000694918">
    <property type="component" value="Unplaced"/>
</dbReference>
<accession>A0AAJ6UIK2</accession>
<evidence type="ECO:0000256" key="6">
    <source>
        <dbReference type="ARBA" id="ARBA00023004"/>
    </source>
</evidence>
<dbReference type="InterPro" id="IPR017972">
    <property type="entry name" value="Cyt_P450_CS"/>
</dbReference>
<dbReference type="KEGG" id="peu:105129580"/>
<evidence type="ECO:0000256" key="8">
    <source>
        <dbReference type="PIRSR" id="PIRSR602401-1"/>
    </source>
</evidence>
<evidence type="ECO:0000313" key="11">
    <source>
        <dbReference type="Proteomes" id="UP000694918"/>
    </source>
</evidence>
<dbReference type="Gene3D" id="1.10.630.10">
    <property type="entry name" value="Cytochrome P450"/>
    <property type="match status" value="1"/>
</dbReference>
<dbReference type="CDD" id="cd11064">
    <property type="entry name" value="CYP86A"/>
    <property type="match status" value="1"/>
</dbReference>
<evidence type="ECO:0000256" key="4">
    <source>
        <dbReference type="ARBA" id="ARBA00022723"/>
    </source>
</evidence>
<comment type="cofactor">
    <cofactor evidence="1 8">
        <name>heme</name>
        <dbReference type="ChEBI" id="CHEBI:30413"/>
    </cofactor>
</comment>
<keyword evidence="4 8" id="KW-0479">Metal-binding</keyword>
<dbReference type="AlphaFoldDB" id="A0AAJ6UIK2"/>
<dbReference type="RefSeq" id="XP_011030004.1">
    <property type="nucleotide sequence ID" value="XM_011031702.1"/>
</dbReference>
<evidence type="ECO:0000256" key="5">
    <source>
        <dbReference type="ARBA" id="ARBA00023002"/>
    </source>
</evidence>
<protein>
    <submittedName>
        <fullName evidence="12">Cytochrome P450 704C1-like</fullName>
    </submittedName>
</protein>
<organism evidence="11 12">
    <name type="scientific">Populus euphratica</name>
    <name type="common">Euphrates poplar</name>
    <dbReference type="NCBI Taxonomy" id="75702"/>
    <lineage>
        <taxon>Eukaryota</taxon>
        <taxon>Viridiplantae</taxon>
        <taxon>Streptophyta</taxon>
        <taxon>Embryophyta</taxon>
        <taxon>Tracheophyta</taxon>
        <taxon>Spermatophyta</taxon>
        <taxon>Magnoliopsida</taxon>
        <taxon>eudicotyledons</taxon>
        <taxon>Gunneridae</taxon>
        <taxon>Pentapetalae</taxon>
        <taxon>rosids</taxon>
        <taxon>fabids</taxon>
        <taxon>Malpighiales</taxon>
        <taxon>Salicaceae</taxon>
        <taxon>Saliceae</taxon>
        <taxon>Populus</taxon>
    </lineage>
</organism>
<evidence type="ECO:0000256" key="3">
    <source>
        <dbReference type="ARBA" id="ARBA00022617"/>
    </source>
</evidence>
<dbReference type="InterPro" id="IPR002401">
    <property type="entry name" value="Cyt_P450_E_grp-I"/>
</dbReference>
<dbReference type="GO" id="GO:0006629">
    <property type="term" value="P:lipid metabolic process"/>
    <property type="evidence" value="ECO:0007669"/>
    <property type="project" value="UniProtKB-ARBA"/>
</dbReference>
<dbReference type="InterPro" id="IPR001128">
    <property type="entry name" value="Cyt_P450"/>
</dbReference>
<name>A0AAJ6UIK2_POPEU</name>
<dbReference type="SUPFAM" id="SSF48264">
    <property type="entry name" value="Cytochrome P450"/>
    <property type="match status" value="1"/>
</dbReference>
<dbReference type="GO" id="GO:0020037">
    <property type="term" value="F:heme binding"/>
    <property type="evidence" value="ECO:0007669"/>
    <property type="project" value="InterPro"/>
</dbReference>
<dbReference type="GO" id="GO:0005506">
    <property type="term" value="F:iron ion binding"/>
    <property type="evidence" value="ECO:0007669"/>
    <property type="project" value="InterPro"/>
</dbReference>
<dbReference type="GO" id="GO:0004497">
    <property type="term" value="F:monooxygenase activity"/>
    <property type="evidence" value="ECO:0007669"/>
    <property type="project" value="UniProtKB-KW"/>
</dbReference>
<reference evidence="12" key="1">
    <citation type="submission" date="2025-08" db="UniProtKB">
        <authorList>
            <consortium name="RefSeq"/>
        </authorList>
    </citation>
    <scope>IDENTIFICATION</scope>
</reference>
<keyword evidence="10" id="KW-0812">Transmembrane</keyword>
<evidence type="ECO:0000313" key="12">
    <source>
        <dbReference type="RefSeq" id="XP_011030004.1"/>
    </source>
</evidence>
<feature type="binding site" description="axial binding residue" evidence="8">
    <location>
        <position position="506"/>
    </location>
    <ligand>
        <name>heme</name>
        <dbReference type="ChEBI" id="CHEBI:30413"/>
    </ligand>
    <ligandPart>
        <name>Fe</name>
        <dbReference type="ChEBI" id="CHEBI:18248"/>
    </ligandPart>
</feature>
<evidence type="ECO:0000256" key="10">
    <source>
        <dbReference type="SAM" id="Phobius"/>
    </source>
</evidence>
<sequence length="560" mass="64491">MKLSMQETTLIEVKKRGRLDISYLKFSWFLHSTYFRMSTLLFASGVLFLLVGLYVSPSIVLGLIGILIVFVIVFALKYLVFYIKESILEDQKPPIAGPILNYLVHFNRLFDYQTSVAKKHSTFRLITPSHSDIYTVDPLNVEYILKTKFSNYEKGAYNYGIMRDLFGDGIFAVDGHKWRHQRKLASYEFSTRVLRDFSSAVFRATAAKLVSKITVPATALKSTDLQDMLMKSTLDSIFKVGFGFELNALSGLDEFGSRFTKAFDDSNSIIFWRYVDLIWELKRFLNIGSEASLKQNIKVINDFIFELIRCKREQMKTGKLEGGKEDILSRFLLESEKDPENMTDQYLRDITLNFIIAGKDTSANTLAWFFYMLCKHPLVQEKVVQEVREAVGIKESMSADEFSKLMTEETVDKMQYLHASLTETLRLYPAVPLDGKSATEDDILPDGFKVKKGDDITYMAYAMGRMKNIWGDDAEEFHPERSLHDGIFQPESPFKFTAFHAGPRICLGKEFAYRQMKILAAVLLYFFRFKLVDARKEATYRTMFTLHLDKGLHVYASPRL</sequence>
<keyword evidence="5 9" id="KW-0560">Oxidoreductase</keyword>
<evidence type="ECO:0000256" key="9">
    <source>
        <dbReference type="RuleBase" id="RU000461"/>
    </source>
</evidence>
<keyword evidence="3 8" id="KW-0349">Heme</keyword>
<feature type="transmembrane region" description="Helical" evidence="10">
    <location>
        <begin position="34"/>
        <end position="55"/>
    </location>
</feature>
<feature type="transmembrane region" description="Helical" evidence="10">
    <location>
        <begin position="61"/>
        <end position="83"/>
    </location>
</feature>
<keyword evidence="11" id="KW-1185">Reference proteome</keyword>
<dbReference type="PRINTS" id="PR00385">
    <property type="entry name" value="P450"/>
</dbReference>
<keyword evidence="6 8" id="KW-0408">Iron</keyword>
<dbReference type="GO" id="GO:0016705">
    <property type="term" value="F:oxidoreductase activity, acting on paired donors, with incorporation or reduction of molecular oxygen"/>
    <property type="evidence" value="ECO:0007669"/>
    <property type="project" value="InterPro"/>
</dbReference>
<proteinExistence type="inferred from homology"/>
<keyword evidence="7 9" id="KW-0503">Monooxygenase</keyword>
<evidence type="ECO:0000256" key="7">
    <source>
        <dbReference type="ARBA" id="ARBA00023033"/>
    </source>
</evidence>
<gene>
    <name evidence="12" type="primary">LOC105129580</name>
</gene>
<comment type="similarity">
    <text evidence="2 9">Belongs to the cytochrome P450 family.</text>
</comment>
<dbReference type="InterPro" id="IPR036396">
    <property type="entry name" value="Cyt_P450_sf"/>
</dbReference>
<evidence type="ECO:0000256" key="1">
    <source>
        <dbReference type="ARBA" id="ARBA00001971"/>
    </source>
</evidence>
<evidence type="ECO:0000256" key="2">
    <source>
        <dbReference type="ARBA" id="ARBA00010617"/>
    </source>
</evidence>
<dbReference type="PROSITE" id="PS00086">
    <property type="entry name" value="CYTOCHROME_P450"/>
    <property type="match status" value="1"/>
</dbReference>
<dbReference type="PANTHER" id="PTHR24296">
    <property type="entry name" value="CYTOCHROME P450"/>
    <property type="match status" value="1"/>
</dbReference>